<proteinExistence type="inferred from homology"/>
<feature type="transmembrane region" description="Helical" evidence="7">
    <location>
        <begin position="18"/>
        <end position="39"/>
    </location>
</feature>
<reference evidence="9" key="1">
    <citation type="submission" date="2022-10" db="EMBL/GenBank/DDBJ databases">
        <title>Tapping the CABI collections for fungal endophytes: first genome assemblies for Collariella, Neodidymelliopsis, Ascochyta clinopodiicola, Didymella pomorum, Didymosphaeria variabile, Neocosmospora piperis and Neocucurbitaria cava.</title>
        <authorList>
            <person name="Hill R."/>
        </authorList>
    </citation>
    <scope>NUCLEOTIDE SEQUENCE</scope>
    <source>
        <strain evidence="9">IMI 356814</strain>
    </source>
</reference>
<dbReference type="PANTHER" id="PTHR33048">
    <property type="entry name" value="PTH11-LIKE INTEGRAL MEMBRANE PROTEIN (AFU_ORTHOLOGUE AFUA_5G11245)"/>
    <property type="match status" value="1"/>
</dbReference>
<evidence type="ECO:0000256" key="2">
    <source>
        <dbReference type="ARBA" id="ARBA00022692"/>
    </source>
</evidence>
<accession>A0A9W8YA14</accession>
<dbReference type="InterPro" id="IPR052337">
    <property type="entry name" value="SAT4-like"/>
</dbReference>
<feature type="region of interest" description="Disordered" evidence="6">
    <location>
        <begin position="109"/>
        <end position="144"/>
    </location>
</feature>
<name>A0A9W8YA14_9PLEO</name>
<dbReference type="GO" id="GO:0016020">
    <property type="term" value="C:membrane"/>
    <property type="evidence" value="ECO:0007669"/>
    <property type="project" value="UniProtKB-SubCell"/>
</dbReference>
<evidence type="ECO:0000256" key="7">
    <source>
        <dbReference type="SAM" id="Phobius"/>
    </source>
</evidence>
<evidence type="ECO:0000256" key="1">
    <source>
        <dbReference type="ARBA" id="ARBA00004141"/>
    </source>
</evidence>
<evidence type="ECO:0000313" key="9">
    <source>
        <dbReference type="EMBL" id="KAJ4371426.1"/>
    </source>
</evidence>
<feature type="domain" description="Rhodopsin" evidence="8">
    <location>
        <begin position="2"/>
        <end position="82"/>
    </location>
</feature>
<evidence type="ECO:0000313" key="10">
    <source>
        <dbReference type="Proteomes" id="UP001140560"/>
    </source>
</evidence>
<keyword evidence="2 7" id="KW-0812">Transmembrane</keyword>
<protein>
    <recommendedName>
        <fullName evidence="8">Rhodopsin domain-containing protein</fullName>
    </recommendedName>
</protein>
<dbReference type="Pfam" id="PF20684">
    <property type="entry name" value="Fung_rhodopsin"/>
    <property type="match status" value="1"/>
</dbReference>
<dbReference type="OrthoDB" id="4682787at2759"/>
<evidence type="ECO:0000256" key="5">
    <source>
        <dbReference type="ARBA" id="ARBA00038359"/>
    </source>
</evidence>
<feature type="compositionally biased region" description="Basic and acidic residues" evidence="6">
    <location>
        <begin position="120"/>
        <end position="133"/>
    </location>
</feature>
<evidence type="ECO:0000259" key="8">
    <source>
        <dbReference type="Pfam" id="PF20684"/>
    </source>
</evidence>
<dbReference type="Proteomes" id="UP001140560">
    <property type="component" value="Unassembled WGS sequence"/>
</dbReference>
<evidence type="ECO:0000256" key="3">
    <source>
        <dbReference type="ARBA" id="ARBA00022989"/>
    </source>
</evidence>
<dbReference type="AlphaFoldDB" id="A0A9W8YA14"/>
<sequence length="173" mass="19001">MAPLVYISRVQLPKRTIWGVRAVFLLGLITTTISALKLYEMKSLRNSPDPTYTSVNLSVFAIAEVFVGAFTASLPPLRKTFENLLHKILPASLTRASKATENSYALKGVGSQMSTRPAKQKHECDDDSERSMFPEDQVSVGKGSDHAIIKTTQVSVTADSISVVSKNQQDDWV</sequence>
<comment type="subcellular location">
    <subcellularLocation>
        <location evidence="1">Membrane</location>
        <topology evidence="1">Multi-pass membrane protein</topology>
    </subcellularLocation>
</comment>
<dbReference type="InterPro" id="IPR049326">
    <property type="entry name" value="Rhodopsin_dom_fungi"/>
</dbReference>
<dbReference type="PANTHER" id="PTHR33048:SF163">
    <property type="entry name" value="INTEGRAL MEMBRANE PROTEIN (AFU_ORTHOLOGUE AFUA_8G05510)"/>
    <property type="match status" value="1"/>
</dbReference>
<comment type="caution">
    <text evidence="9">The sequence shown here is derived from an EMBL/GenBank/DDBJ whole genome shotgun (WGS) entry which is preliminary data.</text>
</comment>
<keyword evidence="10" id="KW-1185">Reference proteome</keyword>
<feature type="transmembrane region" description="Helical" evidence="7">
    <location>
        <begin position="59"/>
        <end position="77"/>
    </location>
</feature>
<gene>
    <name evidence="9" type="ORF">N0V83_004643</name>
</gene>
<dbReference type="EMBL" id="JAPEUY010000007">
    <property type="protein sequence ID" value="KAJ4371426.1"/>
    <property type="molecule type" value="Genomic_DNA"/>
</dbReference>
<comment type="similarity">
    <text evidence="5">Belongs to the SAT4 family.</text>
</comment>
<evidence type="ECO:0000256" key="6">
    <source>
        <dbReference type="SAM" id="MobiDB-lite"/>
    </source>
</evidence>
<keyword evidence="4 7" id="KW-0472">Membrane</keyword>
<keyword evidence="3 7" id="KW-1133">Transmembrane helix</keyword>
<organism evidence="9 10">
    <name type="scientific">Neocucurbitaria cava</name>
    <dbReference type="NCBI Taxonomy" id="798079"/>
    <lineage>
        <taxon>Eukaryota</taxon>
        <taxon>Fungi</taxon>
        <taxon>Dikarya</taxon>
        <taxon>Ascomycota</taxon>
        <taxon>Pezizomycotina</taxon>
        <taxon>Dothideomycetes</taxon>
        <taxon>Pleosporomycetidae</taxon>
        <taxon>Pleosporales</taxon>
        <taxon>Pleosporineae</taxon>
        <taxon>Cucurbitariaceae</taxon>
        <taxon>Neocucurbitaria</taxon>
    </lineage>
</organism>
<evidence type="ECO:0000256" key="4">
    <source>
        <dbReference type="ARBA" id="ARBA00023136"/>
    </source>
</evidence>